<dbReference type="EMBL" id="CVRI01000046">
    <property type="protein sequence ID" value="CRK97063.1"/>
    <property type="molecule type" value="Genomic_DNA"/>
</dbReference>
<organism evidence="1 2">
    <name type="scientific">Clunio marinus</name>
    <dbReference type="NCBI Taxonomy" id="568069"/>
    <lineage>
        <taxon>Eukaryota</taxon>
        <taxon>Metazoa</taxon>
        <taxon>Ecdysozoa</taxon>
        <taxon>Arthropoda</taxon>
        <taxon>Hexapoda</taxon>
        <taxon>Insecta</taxon>
        <taxon>Pterygota</taxon>
        <taxon>Neoptera</taxon>
        <taxon>Endopterygota</taxon>
        <taxon>Diptera</taxon>
        <taxon>Nematocera</taxon>
        <taxon>Chironomoidea</taxon>
        <taxon>Chironomidae</taxon>
        <taxon>Clunio</taxon>
    </lineage>
</organism>
<protein>
    <submittedName>
        <fullName evidence="1">CLUMA_CG010463, isoform A</fullName>
    </submittedName>
</protein>
<dbReference type="Proteomes" id="UP000183832">
    <property type="component" value="Unassembled WGS sequence"/>
</dbReference>
<accession>A0A1J1I9V2</accession>
<evidence type="ECO:0000313" key="1">
    <source>
        <dbReference type="EMBL" id="CRK97063.1"/>
    </source>
</evidence>
<gene>
    <name evidence="1" type="ORF">CLUMA_CG010463</name>
</gene>
<evidence type="ECO:0000313" key="2">
    <source>
        <dbReference type="Proteomes" id="UP000183832"/>
    </source>
</evidence>
<name>A0A1J1I9V2_9DIPT</name>
<proteinExistence type="predicted"/>
<reference evidence="1 2" key="1">
    <citation type="submission" date="2015-04" db="EMBL/GenBank/DDBJ databases">
        <authorList>
            <person name="Syromyatnikov M.Y."/>
            <person name="Popov V.N."/>
        </authorList>
    </citation>
    <scope>NUCLEOTIDE SEQUENCE [LARGE SCALE GENOMIC DNA]</scope>
</reference>
<keyword evidence="2" id="KW-1185">Reference proteome</keyword>
<sequence length="67" mass="8021">MTKFEEENSTSKHRENFISTNVIELFRKRISSDASFKFVIWTSKHHPNLLLQLMTSLENSRHESILW</sequence>
<dbReference type="AlphaFoldDB" id="A0A1J1I9V2"/>